<comment type="caution">
    <text evidence="3">The sequence shown here is derived from an EMBL/GenBank/DDBJ whole genome shotgun (WGS) entry which is preliminary data.</text>
</comment>
<name>A0AAP6EDD9_ECOLX</name>
<dbReference type="AlphaFoldDB" id="A0AAP6EDD9"/>
<evidence type="ECO:0000313" key="2">
    <source>
        <dbReference type="EMBL" id="MDW9351952.1"/>
    </source>
</evidence>
<dbReference type="EMBL" id="JAWPMK010000001">
    <property type="protein sequence ID" value="MDW9349340.1"/>
    <property type="molecule type" value="Genomic_DNA"/>
</dbReference>
<organism evidence="3 4">
    <name type="scientific">Escherichia coli</name>
    <dbReference type="NCBI Taxonomy" id="562"/>
    <lineage>
        <taxon>Bacteria</taxon>
        <taxon>Pseudomonadati</taxon>
        <taxon>Pseudomonadota</taxon>
        <taxon>Gammaproteobacteria</taxon>
        <taxon>Enterobacterales</taxon>
        <taxon>Enterobacteriaceae</taxon>
        <taxon>Escherichia</taxon>
    </lineage>
</organism>
<proteinExistence type="predicted"/>
<accession>A0AAP6EDD9</accession>
<dbReference type="EMBL" id="JAWPMK010000009">
    <property type="protein sequence ID" value="MDW9353795.1"/>
    <property type="molecule type" value="Genomic_DNA"/>
</dbReference>
<protein>
    <submittedName>
        <fullName evidence="3">Phage tail assembly chaperone</fullName>
    </submittedName>
</protein>
<evidence type="ECO:0000313" key="3">
    <source>
        <dbReference type="EMBL" id="MDW9353795.1"/>
    </source>
</evidence>
<gene>
    <name evidence="1" type="ORF">R8G00_06795</name>
    <name evidence="2" type="ORF">R8G00_20750</name>
    <name evidence="3" type="ORF">R8G00_30795</name>
</gene>
<evidence type="ECO:0000313" key="1">
    <source>
        <dbReference type="EMBL" id="MDW9349340.1"/>
    </source>
</evidence>
<dbReference type="Proteomes" id="UP001271591">
    <property type="component" value="Unassembled WGS sequence"/>
</dbReference>
<sequence>MTTKSTGTITLTVAGVTLTFEPNKTAFNNLINEITMTNKIAPMTTYLNRIVTADCRDALADLMDRYPGCEMQIAEKINEVYSPKLEIELKN</sequence>
<evidence type="ECO:0000313" key="4">
    <source>
        <dbReference type="Proteomes" id="UP001271591"/>
    </source>
</evidence>
<dbReference type="Pfam" id="PF10963">
    <property type="entry name" value="Phage_TAC_10"/>
    <property type="match status" value="1"/>
</dbReference>
<dbReference type="EMBL" id="JAWPMK010000002">
    <property type="protein sequence ID" value="MDW9351952.1"/>
    <property type="molecule type" value="Genomic_DNA"/>
</dbReference>
<dbReference type="RefSeq" id="WP_033811148.1">
    <property type="nucleotide sequence ID" value="NZ_BRVZ01000074.1"/>
</dbReference>
<reference evidence="3" key="1">
    <citation type="submission" date="2023-10" db="EMBL/GenBank/DDBJ databases">
        <title>Draft Genome Sequence of a Shiga toxin-producing Escherichia coli strain from deer meat showing an IS-element integration in the B-subunit of the Shiga toxin Stx2b gene.</title>
        <authorList>
            <person name="Projahn M."/>
            <person name="Borowiak M."/>
        </authorList>
    </citation>
    <scope>NUCLEOTIDE SEQUENCE</scope>
    <source>
        <strain evidence="3">BfR-EC-18960</strain>
    </source>
</reference>
<dbReference type="InterPro" id="IPR024406">
    <property type="entry name" value="TAC-10"/>
</dbReference>